<dbReference type="Proteomes" id="UP001550850">
    <property type="component" value="Unassembled WGS sequence"/>
</dbReference>
<dbReference type="PANTHER" id="PTHR43329">
    <property type="entry name" value="EPOXIDE HYDROLASE"/>
    <property type="match status" value="1"/>
</dbReference>
<keyword evidence="3" id="KW-1185">Reference proteome</keyword>
<evidence type="ECO:0000313" key="2">
    <source>
        <dbReference type="EMBL" id="MEU3554220.1"/>
    </source>
</evidence>
<dbReference type="InterPro" id="IPR000073">
    <property type="entry name" value="AB_hydrolase_1"/>
</dbReference>
<dbReference type="EMBL" id="JBEZUR010000008">
    <property type="protein sequence ID" value="MEU3554220.1"/>
    <property type="molecule type" value="Genomic_DNA"/>
</dbReference>
<keyword evidence="2" id="KW-0378">Hydrolase</keyword>
<sequence>MSAAAEVRRTRVTSGDVSLAVCEQGDPAAPTVLLVHGYPDTHHVWDEVAEVLAADHHVVRYDVRGAGDSEAPANRAGYRLELLARDLFAVADAVSPGRPVHVVAHDWGSIQSWEAVTDPGAAARIASYTTMSGPCLDHMGFWLRRRMRRPSARHLRQLAVQGVHSWYIYLFHLPALAPAAWKLGLARRWGTVLRVFEGVTPRPGHPAATLASDAVRGIELYRANMRQRLRRPRRRPTEVPVQLVTLTKDSFVSPALSEGLEEWVPHLERRELPAGHWSALLNQAPELAALVRTFVAST</sequence>
<gene>
    <name evidence="2" type="ORF">AB0E65_08355</name>
</gene>
<dbReference type="GO" id="GO:0016787">
    <property type="term" value="F:hydrolase activity"/>
    <property type="evidence" value="ECO:0007669"/>
    <property type="project" value="UniProtKB-KW"/>
</dbReference>
<evidence type="ECO:0000259" key="1">
    <source>
        <dbReference type="Pfam" id="PF00561"/>
    </source>
</evidence>
<proteinExistence type="predicted"/>
<evidence type="ECO:0000313" key="3">
    <source>
        <dbReference type="Proteomes" id="UP001550850"/>
    </source>
</evidence>
<comment type="caution">
    <text evidence="2">The sequence shown here is derived from an EMBL/GenBank/DDBJ whole genome shotgun (WGS) entry which is preliminary data.</text>
</comment>
<protein>
    <submittedName>
        <fullName evidence="2">Alpha/beta fold hydrolase</fullName>
    </submittedName>
</protein>
<accession>A0ABV2YES3</accession>
<reference evidence="2 3" key="1">
    <citation type="submission" date="2024-06" db="EMBL/GenBank/DDBJ databases">
        <title>The Natural Products Discovery Center: Release of the First 8490 Sequenced Strains for Exploring Actinobacteria Biosynthetic Diversity.</title>
        <authorList>
            <person name="Kalkreuter E."/>
            <person name="Kautsar S.A."/>
            <person name="Yang D."/>
            <person name="Bader C.D."/>
            <person name="Teijaro C.N."/>
            <person name="Fluegel L."/>
            <person name="Davis C.M."/>
            <person name="Simpson J.R."/>
            <person name="Lauterbach L."/>
            <person name="Steele A.D."/>
            <person name="Gui C."/>
            <person name="Meng S."/>
            <person name="Li G."/>
            <person name="Viehrig K."/>
            <person name="Ye F."/>
            <person name="Su P."/>
            <person name="Kiefer A.F."/>
            <person name="Nichols A."/>
            <person name="Cepeda A.J."/>
            <person name="Yan W."/>
            <person name="Fan B."/>
            <person name="Jiang Y."/>
            <person name="Adhikari A."/>
            <person name="Zheng C.-J."/>
            <person name="Schuster L."/>
            <person name="Cowan T.M."/>
            <person name="Smanski M.J."/>
            <person name="Chevrette M.G."/>
            <person name="De Carvalho L.P.S."/>
            <person name="Shen B."/>
        </authorList>
    </citation>
    <scope>NUCLEOTIDE SEQUENCE [LARGE SCALE GENOMIC DNA]</scope>
    <source>
        <strain evidence="2 3">NPDC038104</strain>
    </source>
</reference>
<dbReference type="RefSeq" id="WP_218028155.1">
    <property type="nucleotide sequence ID" value="NZ_BEVZ01000004.1"/>
</dbReference>
<name>A0ABV2YES3_9ACTN</name>
<dbReference type="Pfam" id="PF00561">
    <property type="entry name" value="Abhydrolase_1"/>
    <property type="match status" value="1"/>
</dbReference>
<organism evidence="2 3">
    <name type="scientific">Streptomyces fragilis</name>
    <dbReference type="NCBI Taxonomy" id="67301"/>
    <lineage>
        <taxon>Bacteria</taxon>
        <taxon>Bacillati</taxon>
        <taxon>Actinomycetota</taxon>
        <taxon>Actinomycetes</taxon>
        <taxon>Kitasatosporales</taxon>
        <taxon>Streptomycetaceae</taxon>
        <taxon>Streptomyces</taxon>
    </lineage>
</organism>
<feature type="domain" description="AB hydrolase-1" evidence="1">
    <location>
        <begin position="30"/>
        <end position="281"/>
    </location>
</feature>